<evidence type="ECO:0000313" key="2">
    <source>
        <dbReference type="EMBL" id="KAF4142039.1"/>
    </source>
</evidence>
<feature type="region of interest" description="Disordered" evidence="1">
    <location>
        <begin position="1"/>
        <end position="32"/>
    </location>
</feature>
<protein>
    <submittedName>
        <fullName evidence="2">Uncharacterized protein</fullName>
    </submittedName>
</protein>
<sequence>MKLKQMQIIQGGEKPTGFRRKKDQSSHTQSTGMSAIWKEVCIRQLEQRLRAERENVNLKKSCEMEMQVVKILRKLLYRHPSQRDIMYLGENTRTRRIEIPTGCLKQMAALIFDDLSIGVENSYRIAEFSGRN</sequence>
<evidence type="ECO:0000256" key="1">
    <source>
        <dbReference type="SAM" id="MobiDB-lite"/>
    </source>
</evidence>
<accession>A0A8S9USM4</accession>
<organism evidence="2 3">
    <name type="scientific">Phytophthora infestans</name>
    <name type="common">Potato late blight agent</name>
    <name type="synonym">Botrytis infestans</name>
    <dbReference type="NCBI Taxonomy" id="4787"/>
    <lineage>
        <taxon>Eukaryota</taxon>
        <taxon>Sar</taxon>
        <taxon>Stramenopiles</taxon>
        <taxon>Oomycota</taxon>
        <taxon>Peronosporomycetes</taxon>
        <taxon>Peronosporales</taxon>
        <taxon>Peronosporaceae</taxon>
        <taxon>Phytophthora</taxon>
    </lineage>
</organism>
<proteinExistence type="predicted"/>
<comment type="caution">
    <text evidence="2">The sequence shown here is derived from an EMBL/GenBank/DDBJ whole genome shotgun (WGS) entry which is preliminary data.</text>
</comment>
<dbReference type="EMBL" id="JAACNO010001217">
    <property type="protein sequence ID" value="KAF4142039.1"/>
    <property type="molecule type" value="Genomic_DNA"/>
</dbReference>
<reference evidence="2" key="1">
    <citation type="submission" date="2020-03" db="EMBL/GenBank/DDBJ databases">
        <title>Hybrid Assembly of Korean Phytophthora infestans isolates.</title>
        <authorList>
            <person name="Prokchorchik M."/>
            <person name="Lee Y."/>
            <person name="Seo J."/>
            <person name="Cho J.-H."/>
            <person name="Park Y.-E."/>
            <person name="Jang D.-C."/>
            <person name="Im J.-S."/>
            <person name="Choi J.-G."/>
            <person name="Park H.-J."/>
            <person name="Lee G.-B."/>
            <person name="Lee Y.-G."/>
            <person name="Hong S.-Y."/>
            <person name="Cho K."/>
            <person name="Sohn K.H."/>
        </authorList>
    </citation>
    <scope>NUCLEOTIDE SEQUENCE</scope>
    <source>
        <strain evidence="2">KR_2_A2</strain>
    </source>
</reference>
<dbReference type="AlphaFoldDB" id="A0A8S9USM4"/>
<name>A0A8S9USM4_PHYIN</name>
<dbReference type="Proteomes" id="UP000704712">
    <property type="component" value="Unassembled WGS sequence"/>
</dbReference>
<evidence type="ECO:0000313" key="3">
    <source>
        <dbReference type="Proteomes" id="UP000704712"/>
    </source>
</evidence>
<gene>
    <name evidence="2" type="ORF">GN958_ATG08739</name>
</gene>